<dbReference type="Pfam" id="PF01381">
    <property type="entry name" value="HTH_3"/>
    <property type="match status" value="1"/>
</dbReference>
<dbReference type="InterPro" id="IPR001387">
    <property type="entry name" value="Cro/C1-type_HTH"/>
</dbReference>
<sequence length="95" mass="10529">MPESPRSPRNLYPGWPVSSTLGRDNVAHAMVQILAQRVFEESQRTSITDVAARCGMTASTVSDIVNGVVWPTVETLARLEVGLEKPLWPRLQQNN</sequence>
<protein>
    <recommendedName>
        <fullName evidence="1">HTH cro/C1-type domain-containing protein</fullName>
    </recommendedName>
</protein>
<dbReference type="GO" id="GO:0003677">
    <property type="term" value="F:DNA binding"/>
    <property type="evidence" value="ECO:0007669"/>
    <property type="project" value="InterPro"/>
</dbReference>
<dbReference type="Proteomes" id="UP000250197">
    <property type="component" value="Chromosome"/>
</dbReference>
<name>A0A2Z2IY02_CORST</name>
<dbReference type="PROSITE" id="PS50943">
    <property type="entry name" value="HTH_CROC1"/>
    <property type="match status" value="1"/>
</dbReference>
<dbReference type="AlphaFoldDB" id="A0A2Z2IY02"/>
<dbReference type="CDD" id="cd00093">
    <property type="entry name" value="HTH_XRE"/>
    <property type="match status" value="1"/>
</dbReference>
<evidence type="ECO:0000259" key="1">
    <source>
        <dbReference type="PROSITE" id="PS50943"/>
    </source>
</evidence>
<dbReference type="KEGG" id="cstr:CBE89_04840"/>
<reference evidence="2 3" key="1">
    <citation type="submission" date="2017-05" db="EMBL/GenBank/DDBJ databases">
        <title>Complete genome sequence of Corynebacterium striatum KC-Na-1 isolated from Neophocaena asiaeorientalis in Korea.</title>
        <authorList>
            <person name="Kim J.H."/>
            <person name="Lee K."/>
        </authorList>
    </citation>
    <scope>NUCLEOTIDE SEQUENCE [LARGE SCALE GENOMIC DNA]</scope>
    <source>
        <strain evidence="2 3">KC-Na-01</strain>
    </source>
</reference>
<feature type="domain" description="HTH cro/C1-type" evidence="1">
    <location>
        <begin position="46"/>
        <end position="91"/>
    </location>
</feature>
<evidence type="ECO:0000313" key="3">
    <source>
        <dbReference type="Proteomes" id="UP000250197"/>
    </source>
</evidence>
<dbReference type="InterPro" id="IPR010982">
    <property type="entry name" value="Lambda_DNA-bd_dom_sf"/>
</dbReference>
<dbReference type="SUPFAM" id="SSF47413">
    <property type="entry name" value="lambda repressor-like DNA-binding domains"/>
    <property type="match status" value="1"/>
</dbReference>
<organism evidence="2 3">
    <name type="scientific">Corynebacterium striatum</name>
    <dbReference type="NCBI Taxonomy" id="43770"/>
    <lineage>
        <taxon>Bacteria</taxon>
        <taxon>Bacillati</taxon>
        <taxon>Actinomycetota</taxon>
        <taxon>Actinomycetes</taxon>
        <taxon>Mycobacteriales</taxon>
        <taxon>Corynebacteriaceae</taxon>
        <taxon>Corynebacterium</taxon>
    </lineage>
</organism>
<accession>A0A2Z2IY02</accession>
<dbReference type="EMBL" id="CP021252">
    <property type="protein sequence ID" value="ART20893.1"/>
    <property type="molecule type" value="Genomic_DNA"/>
</dbReference>
<proteinExistence type="predicted"/>
<gene>
    <name evidence="2" type="ORF">CBE89_04840</name>
</gene>
<dbReference type="Gene3D" id="1.10.260.40">
    <property type="entry name" value="lambda repressor-like DNA-binding domains"/>
    <property type="match status" value="1"/>
</dbReference>
<evidence type="ECO:0000313" key="2">
    <source>
        <dbReference type="EMBL" id="ART20893.1"/>
    </source>
</evidence>